<keyword evidence="5 11" id="KW-0274">FAD</keyword>
<dbReference type="SUPFAM" id="SSF51905">
    <property type="entry name" value="FAD/NAD(P)-binding domain"/>
    <property type="match status" value="1"/>
</dbReference>
<accession>A0ABP1RZY5</accession>
<evidence type="ECO:0000259" key="13">
    <source>
        <dbReference type="Pfam" id="PF07992"/>
    </source>
</evidence>
<organism evidence="14 15">
    <name type="scientific">Orchesella dallaii</name>
    <dbReference type="NCBI Taxonomy" id="48710"/>
    <lineage>
        <taxon>Eukaryota</taxon>
        <taxon>Metazoa</taxon>
        <taxon>Ecdysozoa</taxon>
        <taxon>Arthropoda</taxon>
        <taxon>Hexapoda</taxon>
        <taxon>Collembola</taxon>
        <taxon>Entomobryomorpha</taxon>
        <taxon>Entomobryoidea</taxon>
        <taxon>Orchesellidae</taxon>
        <taxon>Orchesellinae</taxon>
        <taxon>Orchesella</taxon>
    </lineage>
</organism>
<dbReference type="NCBIfam" id="TIGR01438">
    <property type="entry name" value="TGR"/>
    <property type="match status" value="1"/>
</dbReference>
<dbReference type="SUPFAM" id="SSF55424">
    <property type="entry name" value="FAD/NAD-linked reductases, dimerisation (C-terminal) domain"/>
    <property type="match status" value="1"/>
</dbReference>
<dbReference type="InterPro" id="IPR036188">
    <property type="entry name" value="FAD/NAD-bd_sf"/>
</dbReference>
<keyword evidence="6" id="KW-0521">NADP</keyword>
<comment type="similarity">
    <text evidence="2 11">Belongs to the class-I pyridine nucleotide-disulfide oxidoreductase family.</text>
</comment>
<evidence type="ECO:0000256" key="8">
    <source>
        <dbReference type="ARBA" id="ARBA00023002"/>
    </source>
</evidence>
<evidence type="ECO:0000256" key="1">
    <source>
        <dbReference type="ARBA" id="ARBA00001974"/>
    </source>
</evidence>
<dbReference type="Gene3D" id="3.30.390.30">
    <property type="match status" value="1"/>
</dbReference>
<evidence type="ECO:0000256" key="9">
    <source>
        <dbReference type="ARBA" id="ARBA00023157"/>
    </source>
</evidence>
<gene>
    <name evidence="14" type="ORF">ODALV1_LOCUS28074</name>
</gene>
<feature type="domain" description="FAD/NAD(P)-binding" evidence="13">
    <location>
        <begin position="69"/>
        <end position="411"/>
    </location>
</feature>
<dbReference type="InterPro" id="IPR006338">
    <property type="entry name" value="Thioredoxin/glutathione_Rdtase"/>
</dbReference>
<name>A0ABP1RZY5_9HEXA</name>
<keyword evidence="4 11" id="KW-0285">Flavoprotein</keyword>
<evidence type="ECO:0000256" key="2">
    <source>
        <dbReference type="ARBA" id="ARBA00007532"/>
    </source>
</evidence>
<evidence type="ECO:0000256" key="10">
    <source>
        <dbReference type="ARBA" id="ARBA00023284"/>
    </source>
</evidence>
<evidence type="ECO:0000259" key="12">
    <source>
        <dbReference type="Pfam" id="PF02852"/>
    </source>
</evidence>
<dbReference type="InterPro" id="IPR046952">
    <property type="entry name" value="GSHR/TRXR-like"/>
</dbReference>
<evidence type="ECO:0000313" key="14">
    <source>
        <dbReference type="EMBL" id="CAL8139961.1"/>
    </source>
</evidence>
<dbReference type="PRINTS" id="PR00411">
    <property type="entry name" value="PNDRDTASEI"/>
</dbReference>
<evidence type="ECO:0000256" key="5">
    <source>
        <dbReference type="ARBA" id="ARBA00022827"/>
    </source>
</evidence>
<dbReference type="InterPro" id="IPR023753">
    <property type="entry name" value="FAD/NAD-binding_dom"/>
</dbReference>
<dbReference type="PANTHER" id="PTHR42737:SF8">
    <property type="entry name" value="THIOREDOXIN-DISULFIDE REDUCTASE"/>
    <property type="match status" value="1"/>
</dbReference>
<dbReference type="EMBL" id="CAXLJM020000133">
    <property type="protein sequence ID" value="CAL8139961.1"/>
    <property type="molecule type" value="Genomic_DNA"/>
</dbReference>
<dbReference type="InterPro" id="IPR012999">
    <property type="entry name" value="Pyr_OxRdtase_I_AS"/>
</dbReference>
<dbReference type="Gene3D" id="3.50.50.60">
    <property type="entry name" value="FAD/NAD(P)-binding domain"/>
    <property type="match status" value="2"/>
</dbReference>
<evidence type="ECO:0000256" key="11">
    <source>
        <dbReference type="RuleBase" id="RU003691"/>
    </source>
</evidence>
<dbReference type="InterPro" id="IPR004099">
    <property type="entry name" value="Pyr_nucl-diS_OxRdtase_dimer"/>
</dbReference>
<dbReference type="Proteomes" id="UP001642540">
    <property type="component" value="Unassembled WGS sequence"/>
</dbReference>
<dbReference type="InterPro" id="IPR001100">
    <property type="entry name" value="Pyr_nuc-diS_OxRdtase"/>
</dbReference>
<keyword evidence="8 11" id="KW-0560">Oxidoreductase</keyword>
<dbReference type="Pfam" id="PF07992">
    <property type="entry name" value="Pyr_redox_2"/>
    <property type="match status" value="1"/>
</dbReference>
<dbReference type="Pfam" id="PF02852">
    <property type="entry name" value="Pyr_redox_dim"/>
    <property type="match status" value="1"/>
</dbReference>
<evidence type="ECO:0000256" key="4">
    <source>
        <dbReference type="ARBA" id="ARBA00022630"/>
    </source>
</evidence>
<dbReference type="PIRSF" id="PIRSF000350">
    <property type="entry name" value="Mercury_reductase_MerA"/>
    <property type="match status" value="1"/>
</dbReference>
<keyword evidence="7" id="KW-0712">Selenocysteine</keyword>
<dbReference type="PRINTS" id="PR00368">
    <property type="entry name" value="FADPNR"/>
</dbReference>
<dbReference type="PROSITE" id="PS00076">
    <property type="entry name" value="PYRIDINE_REDOX_1"/>
    <property type="match status" value="1"/>
</dbReference>
<dbReference type="InterPro" id="IPR016156">
    <property type="entry name" value="FAD/NAD-linked_Rdtase_dimer_sf"/>
</dbReference>
<evidence type="ECO:0000256" key="7">
    <source>
        <dbReference type="ARBA" id="ARBA00022933"/>
    </source>
</evidence>
<proteinExistence type="inferred from homology"/>
<evidence type="ECO:0000256" key="6">
    <source>
        <dbReference type="ARBA" id="ARBA00022857"/>
    </source>
</evidence>
<dbReference type="EC" id="1.8.1.9" evidence="3"/>
<evidence type="ECO:0000256" key="3">
    <source>
        <dbReference type="ARBA" id="ARBA00012610"/>
    </source>
</evidence>
<keyword evidence="9" id="KW-1015">Disulfide bond</keyword>
<sequence>MGTVASTKGSGGIPEVVVRAEIPFDPVEEVDKGEVNGEIVTEEEELESPVSSVSTEDVSTVSDHPYNFDFFVVGGGSGGLAAAIQASKYGKRVGLCDFVTPTPSGTSWGLGGTCVNVGCIPKKLMHQAALIGQHLEDAPSFGWSISPSHDEVLGHSWTTMVEKIKAHIQSLNWGYRVSLQKAEVEYFNALAHFLDNHTLKLTKNDGEVVEITSDKVLIATGGRPRYLDIEGGKPGEFCITSDDIFSLPYHPGKVVIIGGSYIALETAGFLNGIGIDVTLMIRSQLLRGFDQAMAEKIGKVLDKHGVQMLRNCVPTHVVEVEEGNPGKRIVYAINSQSGEVLEEPCNTVILAVGRSPQVTTLNLEGIGVEVDPTSGKIIVNEEEGTTIENCYAVGDCCEGRPELTPVAIQAGVLLSKRLFGGGNLVTDYEKIPTSVFTPLEYGCVGLSEEEAKEKYQEENLEVYHVTAQPLEFTLPARDKEACYSKLICVKSEGERIVGFHYLGPNAGEVTQGFALALKLNARKEDLDECIGIHPTCAELFTTIHVTKRSGENWVKTGC</sequence>
<feature type="domain" description="Pyridine nucleotide-disulphide oxidoreductase dimerisation" evidence="12">
    <location>
        <begin position="431"/>
        <end position="542"/>
    </location>
</feature>
<keyword evidence="10 11" id="KW-0676">Redox-active center</keyword>
<keyword evidence="15" id="KW-1185">Reference proteome</keyword>
<dbReference type="PANTHER" id="PTHR42737">
    <property type="entry name" value="GLUTATHIONE REDUCTASE"/>
    <property type="match status" value="1"/>
</dbReference>
<protein>
    <recommendedName>
        <fullName evidence="3">thioredoxin-disulfide reductase (NADPH)</fullName>
        <ecNumber evidence="3">1.8.1.9</ecNumber>
    </recommendedName>
</protein>
<comment type="caution">
    <text evidence="14">The sequence shown here is derived from an EMBL/GenBank/DDBJ whole genome shotgun (WGS) entry which is preliminary data.</text>
</comment>
<comment type="cofactor">
    <cofactor evidence="1">
        <name>FAD</name>
        <dbReference type="ChEBI" id="CHEBI:57692"/>
    </cofactor>
</comment>
<reference evidence="14 15" key="1">
    <citation type="submission" date="2024-08" db="EMBL/GenBank/DDBJ databases">
        <authorList>
            <person name="Cucini C."/>
            <person name="Frati F."/>
        </authorList>
    </citation>
    <scope>NUCLEOTIDE SEQUENCE [LARGE SCALE GENOMIC DNA]</scope>
</reference>
<evidence type="ECO:0000313" key="15">
    <source>
        <dbReference type="Proteomes" id="UP001642540"/>
    </source>
</evidence>